<dbReference type="HOGENOM" id="CLU_3389326_0_0_9"/>
<name>R2QQ64_9ENTE</name>
<proteinExistence type="predicted"/>
<sequence>MNVKAMTNTILKPKVNALRQILISMGYGTAKT</sequence>
<keyword evidence="2" id="KW-1185">Reference proteome</keyword>
<evidence type="ECO:0000313" key="1">
    <source>
        <dbReference type="EMBL" id="EOH97358.1"/>
    </source>
</evidence>
<reference evidence="1 2" key="1">
    <citation type="submission" date="2013-02" db="EMBL/GenBank/DDBJ databases">
        <title>The Genome Sequence of Enterococcus pallens BAA-351.</title>
        <authorList>
            <consortium name="The Broad Institute Genome Sequencing Platform"/>
            <consortium name="The Broad Institute Genome Sequencing Center for Infectious Disease"/>
            <person name="Earl A.M."/>
            <person name="Gilmore M.S."/>
            <person name="Lebreton F."/>
            <person name="Walker B."/>
            <person name="Young S.K."/>
            <person name="Zeng Q."/>
            <person name="Gargeya S."/>
            <person name="Fitzgerald M."/>
            <person name="Haas B."/>
            <person name="Abouelleil A."/>
            <person name="Alvarado L."/>
            <person name="Arachchi H.M."/>
            <person name="Berlin A.M."/>
            <person name="Chapman S.B."/>
            <person name="Dewar J."/>
            <person name="Goldberg J."/>
            <person name="Griggs A."/>
            <person name="Gujja S."/>
            <person name="Hansen M."/>
            <person name="Howarth C."/>
            <person name="Imamovic A."/>
            <person name="Larimer J."/>
            <person name="McCowan C."/>
            <person name="Murphy C."/>
            <person name="Neiman D."/>
            <person name="Pearson M."/>
            <person name="Priest M."/>
            <person name="Roberts A."/>
            <person name="Saif S."/>
            <person name="Shea T."/>
            <person name="Sisk P."/>
            <person name="Sykes S."/>
            <person name="Wortman J."/>
            <person name="Nusbaum C."/>
            <person name="Birren B."/>
        </authorList>
    </citation>
    <scope>NUCLEOTIDE SEQUENCE [LARGE SCALE GENOMIC DNA]</scope>
    <source>
        <strain evidence="1 2">ATCC BAA-351</strain>
    </source>
</reference>
<protein>
    <submittedName>
        <fullName evidence="1">Uncharacterized protein</fullName>
    </submittedName>
</protein>
<evidence type="ECO:0000313" key="2">
    <source>
        <dbReference type="Proteomes" id="UP000013782"/>
    </source>
</evidence>
<dbReference type="AlphaFoldDB" id="R2QQ64"/>
<accession>R2QQ64</accession>
<dbReference type="Proteomes" id="UP000013782">
    <property type="component" value="Unassembled WGS sequence"/>
</dbReference>
<comment type="caution">
    <text evidence="1">The sequence shown here is derived from an EMBL/GenBank/DDBJ whole genome shotgun (WGS) entry which is preliminary data.</text>
</comment>
<dbReference type="EMBL" id="AJAQ01000001">
    <property type="protein sequence ID" value="EOH97358.1"/>
    <property type="molecule type" value="Genomic_DNA"/>
</dbReference>
<gene>
    <name evidence="1" type="ORF">UAU_00026</name>
</gene>
<organism evidence="1 2">
    <name type="scientific">Enterococcus pallens ATCC BAA-351</name>
    <dbReference type="NCBI Taxonomy" id="1158607"/>
    <lineage>
        <taxon>Bacteria</taxon>
        <taxon>Bacillati</taxon>
        <taxon>Bacillota</taxon>
        <taxon>Bacilli</taxon>
        <taxon>Lactobacillales</taxon>
        <taxon>Enterococcaceae</taxon>
        <taxon>Enterococcus</taxon>
    </lineage>
</organism>